<reference evidence="2" key="1">
    <citation type="submission" date="2014-09" db="EMBL/GenBank/DDBJ databases">
        <authorList>
            <person name="Magalhaes I.L.F."/>
            <person name="Oliveira U."/>
            <person name="Santos F.R."/>
            <person name="Vidigal T.H.D.A."/>
            <person name="Brescovit A.D."/>
            <person name="Santos A.J."/>
        </authorList>
    </citation>
    <scope>NUCLEOTIDE SEQUENCE</scope>
    <source>
        <tissue evidence="2">Shoot tissue taken approximately 20 cm above the soil surface</tissue>
    </source>
</reference>
<reference evidence="2" key="2">
    <citation type="journal article" date="2015" name="Data Brief">
        <title>Shoot transcriptome of the giant reed, Arundo donax.</title>
        <authorList>
            <person name="Barrero R.A."/>
            <person name="Guerrero F.D."/>
            <person name="Moolhuijzen P."/>
            <person name="Goolsby J.A."/>
            <person name="Tidwell J."/>
            <person name="Bellgard S.E."/>
            <person name="Bellgard M.I."/>
        </authorList>
    </citation>
    <scope>NUCLEOTIDE SEQUENCE</scope>
    <source>
        <tissue evidence="2">Shoot tissue taken approximately 20 cm above the soil surface</tissue>
    </source>
</reference>
<organism evidence="2">
    <name type="scientific">Arundo donax</name>
    <name type="common">Giant reed</name>
    <name type="synonym">Donax arundinaceus</name>
    <dbReference type="NCBI Taxonomy" id="35708"/>
    <lineage>
        <taxon>Eukaryota</taxon>
        <taxon>Viridiplantae</taxon>
        <taxon>Streptophyta</taxon>
        <taxon>Embryophyta</taxon>
        <taxon>Tracheophyta</taxon>
        <taxon>Spermatophyta</taxon>
        <taxon>Magnoliopsida</taxon>
        <taxon>Liliopsida</taxon>
        <taxon>Poales</taxon>
        <taxon>Poaceae</taxon>
        <taxon>PACMAD clade</taxon>
        <taxon>Arundinoideae</taxon>
        <taxon>Arundineae</taxon>
        <taxon>Arundo</taxon>
    </lineage>
</organism>
<accession>A0A0A9C482</accession>
<protein>
    <submittedName>
        <fullName evidence="2">Uncharacterized protein</fullName>
    </submittedName>
</protein>
<dbReference type="AlphaFoldDB" id="A0A0A9C482"/>
<feature type="region of interest" description="Disordered" evidence="1">
    <location>
        <begin position="1"/>
        <end position="44"/>
    </location>
</feature>
<sequence>MIGVRCEAGDGGGEEAPDAPRGDVDGGAEAGVAEPREGEAQQARLAGAQGGLVGVSVLHGYVRRGRLEIEASKWLETISKVSRAGGITMVGVFPWGWGVGDGGAAAQQSSIASSVCGRCLDPHGSV</sequence>
<dbReference type="EMBL" id="GBRH01231543">
    <property type="protein sequence ID" value="JAD66352.1"/>
    <property type="molecule type" value="Transcribed_RNA"/>
</dbReference>
<name>A0A0A9C482_ARUDO</name>
<proteinExistence type="predicted"/>
<evidence type="ECO:0000313" key="2">
    <source>
        <dbReference type="EMBL" id="JAD66352.1"/>
    </source>
</evidence>
<evidence type="ECO:0000256" key="1">
    <source>
        <dbReference type="SAM" id="MobiDB-lite"/>
    </source>
</evidence>